<feature type="domain" description="Aminoglycoside phosphotransferase" evidence="1">
    <location>
        <begin position="24"/>
        <end position="252"/>
    </location>
</feature>
<dbReference type="GO" id="GO:0016301">
    <property type="term" value="F:kinase activity"/>
    <property type="evidence" value="ECO:0007669"/>
    <property type="project" value="UniProtKB-KW"/>
</dbReference>
<protein>
    <submittedName>
        <fullName evidence="2">Ser/Thr protein kinase RdoA (MazF antagonist)</fullName>
    </submittedName>
</protein>
<evidence type="ECO:0000313" key="2">
    <source>
        <dbReference type="EMBL" id="TDO28884.1"/>
    </source>
</evidence>
<accession>A0A4R6J108</accession>
<dbReference type="PANTHER" id="PTHR21064">
    <property type="entry name" value="AMINOGLYCOSIDE PHOSPHOTRANSFERASE DOMAIN-CONTAINING PROTEIN-RELATED"/>
    <property type="match status" value="1"/>
</dbReference>
<organism evidence="2 3">
    <name type="scientific">Sediminibacterium goheungense</name>
    <dbReference type="NCBI Taxonomy" id="1086393"/>
    <lineage>
        <taxon>Bacteria</taxon>
        <taxon>Pseudomonadati</taxon>
        <taxon>Bacteroidota</taxon>
        <taxon>Chitinophagia</taxon>
        <taxon>Chitinophagales</taxon>
        <taxon>Chitinophagaceae</taxon>
        <taxon>Sediminibacterium</taxon>
    </lineage>
</organism>
<sequence>MSQSLSIPASVIKAYRQLQNTVRVEKLGNGLINTTWKIQCGEEAYILQKINHHVFRDPYIIENNLKQIAAFIHSHDADYQLPLPLKTLCGEELVFDTAHGYFRLFPFWEGSVTHTVLKTVQQAFEAARLFGKFAKKLNGLDPKLLGASIPDFHNLSLRYHQFMNAVDQADRNRKERASLLIHFLQEHAGIVEAYESYVHAGTMQLRVMHHDTKISNVLFDDEDHGLAVIDLDTVMPGYFISDLGDMIRTYTCAVNEEEAALDKITIRKDFFEAIIKGYLSEMKDVLSDAEKKLLVFSGEFMIYMQCLRFATDYLENDRYYGSSYPGHNLNRALNQMKLLQELIQQKPAFENSIAGILDNIGT</sequence>
<dbReference type="Proteomes" id="UP000295741">
    <property type="component" value="Unassembled WGS sequence"/>
</dbReference>
<dbReference type="Gene3D" id="3.90.1200.10">
    <property type="match status" value="1"/>
</dbReference>
<dbReference type="AlphaFoldDB" id="A0A4R6J108"/>
<gene>
    <name evidence="2" type="ORF">BC659_0966</name>
</gene>
<dbReference type="InterPro" id="IPR011009">
    <property type="entry name" value="Kinase-like_dom_sf"/>
</dbReference>
<dbReference type="EMBL" id="SNWP01000010">
    <property type="protein sequence ID" value="TDO28884.1"/>
    <property type="molecule type" value="Genomic_DNA"/>
</dbReference>
<keyword evidence="2" id="KW-0418">Kinase</keyword>
<dbReference type="SUPFAM" id="SSF56112">
    <property type="entry name" value="Protein kinase-like (PK-like)"/>
    <property type="match status" value="1"/>
</dbReference>
<keyword evidence="3" id="KW-1185">Reference proteome</keyword>
<evidence type="ECO:0000259" key="1">
    <source>
        <dbReference type="Pfam" id="PF01636"/>
    </source>
</evidence>
<dbReference type="Pfam" id="PF01636">
    <property type="entry name" value="APH"/>
    <property type="match status" value="1"/>
</dbReference>
<keyword evidence="2" id="KW-0808">Transferase</keyword>
<proteinExistence type="predicted"/>
<reference evidence="2 3" key="1">
    <citation type="submission" date="2019-03" db="EMBL/GenBank/DDBJ databases">
        <title>Genomic Encyclopedia of Archaeal and Bacterial Type Strains, Phase II (KMG-II): from individual species to whole genera.</title>
        <authorList>
            <person name="Goeker M."/>
        </authorList>
    </citation>
    <scope>NUCLEOTIDE SEQUENCE [LARGE SCALE GENOMIC DNA]</scope>
    <source>
        <strain evidence="2 3">DSM 28323</strain>
    </source>
</reference>
<dbReference type="InterPro" id="IPR050249">
    <property type="entry name" value="Pseudomonas-type_ThrB"/>
</dbReference>
<comment type="caution">
    <text evidence="2">The sequence shown here is derived from an EMBL/GenBank/DDBJ whole genome shotgun (WGS) entry which is preliminary data.</text>
</comment>
<dbReference type="InterPro" id="IPR002575">
    <property type="entry name" value="Aminoglycoside_PTrfase"/>
</dbReference>
<dbReference type="OrthoDB" id="526037at2"/>
<name>A0A4R6J108_9BACT</name>
<evidence type="ECO:0000313" key="3">
    <source>
        <dbReference type="Proteomes" id="UP000295741"/>
    </source>
</evidence>
<dbReference type="PANTHER" id="PTHR21064:SF5">
    <property type="entry name" value="SLR1880 PROTEIN"/>
    <property type="match status" value="1"/>
</dbReference>